<evidence type="ECO:0000256" key="1">
    <source>
        <dbReference type="SAM" id="SignalP"/>
    </source>
</evidence>
<evidence type="ECO:0008006" key="4">
    <source>
        <dbReference type="Google" id="ProtNLM"/>
    </source>
</evidence>
<dbReference type="AlphaFoldDB" id="A0A239JTD3"/>
<feature type="chain" id="PRO_5012737697" description="DUF2911 domain-containing protein" evidence="1">
    <location>
        <begin position="23"/>
        <end position="184"/>
    </location>
</feature>
<proteinExistence type="predicted"/>
<dbReference type="InterPro" id="IPR021314">
    <property type="entry name" value="DUF2911"/>
</dbReference>
<dbReference type="Pfam" id="PF11138">
    <property type="entry name" value="DUF2911"/>
    <property type="match status" value="1"/>
</dbReference>
<gene>
    <name evidence="2" type="ORF">SAMN05421770_104106</name>
</gene>
<dbReference type="Proteomes" id="UP000198356">
    <property type="component" value="Unassembled WGS sequence"/>
</dbReference>
<feature type="signal peptide" evidence="1">
    <location>
        <begin position="1"/>
        <end position="22"/>
    </location>
</feature>
<dbReference type="EMBL" id="FZOU01000004">
    <property type="protein sequence ID" value="SNT08822.1"/>
    <property type="molecule type" value="Genomic_DNA"/>
</dbReference>
<keyword evidence="3" id="KW-1185">Reference proteome</keyword>
<evidence type="ECO:0000313" key="3">
    <source>
        <dbReference type="Proteomes" id="UP000198356"/>
    </source>
</evidence>
<dbReference type="OrthoDB" id="117787at2"/>
<reference evidence="2 3" key="1">
    <citation type="submission" date="2017-06" db="EMBL/GenBank/DDBJ databases">
        <authorList>
            <person name="Kim H.J."/>
            <person name="Triplett B.A."/>
        </authorList>
    </citation>
    <scope>NUCLEOTIDE SEQUENCE [LARGE SCALE GENOMIC DNA]</scope>
    <source>
        <strain evidence="2 3">DSM 18704</strain>
    </source>
</reference>
<evidence type="ECO:0000313" key="2">
    <source>
        <dbReference type="EMBL" id="SNT08822.1"/>
    </source>
</evidence>
<name>A0A239JTD3_9BACT</name>
<accession>A0A239JTD3</accession>
<organism evidence="2 3">
    <name type="scientific">Granulicella rosea</name>
    <dbReference type="NCBI Taxonomy" id="474952"/>
    <lineage>
        <taxon>Bacteria</taxon>
        <taxon>Pseudomonadati</taxon>
        <taxon>Acidobacteriota</taxon>
        <taxon>Terriglobia</taxon>
        <taxon>Terriglobales</taxon>
        <taxon>Acidobacteriaceae</taxon>
        <taxon>Granulicella</taxon>
    </lineage>
</organism>
<dbReference type="RefSeq" id="WP_089408774.1">
    <property type="nucleotide sequence ID" value="NZ_FZOU01000004.1"/>
</dbReference>
<protein>
    <recommendedName>
        <fullName evidence="4">DUF2911 domain-containing protein</fullName>
    </recommendedName>
</protein>
<sequence>MHLRTLSSAACCTFLLATASLAQSGGMDMPAKPGPPLSEPAVANVSLAGGGIHIAYSTPHIRNRKIMGGLVPYNEIWRTGANDATTFETTIPVHIGTTLVPAGKYTLYTLPAPGKWMLIVNKQTKQWGTEYHQEQDLARIPMKEKELKAPQEIMSIGFEDTKAASTELHVKWESTDVSVKITTP</sequence>
<keyword evidence="1" id="KW-0732">Signal</keyword>